<evidence type="ECO:0000313" key="1">
    <source>
        <dbReference type="EMBL" id="MCE3216985.1"/>
    </source>
</evidence>
<accession>A0ABS8WVK6</accession>
<proteinExistence type="predicted"/>
<sequence length="61" mass="6691">PSSGIGGGNFRRKVWFHREKTTRVALLKRLVGEFFCGGGGVGPWVQAMSLDIKGRLILIGY</sequence>
<name>A0ABS8WVK6_DATST</name>
<dbReference type="EMBL" id="JACEIK010015356">
    <property type="protein sequence ID" value="MCE3216985.1"/>
    <property type="molecule type" value="Genomic_DNA"/>
</dbReference>
<gene>
    <name evidence="1" type="ORF">HAX54_009852</name>
</gene>
<keyword evidence="2" id="KW-1185">Reference proteome</keyword>
<reference evidence="1 2" key="1">
    <citation type="journal article" date="2021" name="BMC Genomics">
        <title>Datura genome reveals duplications of psychoactive alkaloid biosynthetic genes and high mutation rate following tissue culture.</title>
        <authorList>
            <person name="Rajewski A."/>
            <person name="Carter-House D."/>
            <person name="Stajich J."/>
            <person name="Litt A."/>
        </authorList>
    </citation>
    <scope>NUCLEOTIDE SEQUENCE [LARGE SCALE GENOMIC DNA]</scope>
    <source>
        <strain evidence="1">AR-01</strain>
    </source>
</reference>
<dbReference type="Proteomes" id="UP000823775">
    <property type="component" value="Unassembled WGS sequence"/>
</dbReference>
<comment type="caution">
    <text evidence="1">The sequence shown here is derived from an EMBL/GenBank/DDBJ whole genome shotgun (WGS) entry which is preliminary data.</text>
</comment>
<feature type="non-terminal residue" evidence="1">
    <location>
        <position position="1"/>
    </location>
</feature>
<protein>
    <submittedName>
        <fullName evidence="1">Uncharacterized protein</fullName>
    </submittedName>
</protein>
<evidence type="ECO:0000313" key="2">
    <source>
        <dbReference type="Proteomes" id="UP000823775"/>
    </source>
</evidence>
<organism evidence="1 2">
    <name type="scientific">Datura stramonium</name>
    <name type="common">Jimsonweed</name>
    <name type="synonym">Common thornapple</name>
    <dbReference type="NCBI Taxonomy" id="4076"/>
    <lineage>
        <taxon>Eukaryota</taxon>
        <taxon>Viridiplantae</taxon>
        <taxon>Streptophyta</taxon>
        <taxon>Embryophyta</taxon>
        <taxon>Tracheophyta</taxon>
        <taxon>Spermatophyta</taxon>
        <taxon>Magnoliopsida</taxon>
        <taxon>eudicotyledons</taxon>
        <taxon>Gunneridae</taxon>
        <taxon>Pentapetalae</taxon>
        <taxon>asterids</taxon>
        <taxon>lamiids</taxon>
        <taxon>Solanales</taxon>
        <taxon>Solanaceae</taxon>
        <taxon>Solanoideae</taxon>
        <taxon>Datureae</taxon>
        <taxon>Datura</taxon>
    </lineage>
</organism>
<feature type="non-terminal residue" evidence="1">
    <location>
        <position position="61"/>
    </location>
</feature>